<dbReference type="EMBL" id="AP026867">
    <property type="protein sequence ID" value="BDS13916.1"/>
    <property type="molecule type" value="Genomic_DNA"/>
</dbReference>
<dbReference type="AlphaFoldDB" id="A0A916DWC5"/>
<evidence type="ECO:0000259" key="9">
    <source>
        <dbReference type="Pfam" id="PF20979"/>
    </source>
</evidence>
<dbReference type="RefSeq" id="WP_264789162.1">
    <property type="nucleotide sequence ID" value="NZ_AP026867.1"/>
</dbReference>
<dbReference type="Gene3D" id="3.40.630.30">
    <property type="match status" value="1"/>
</dbReference>
<name>A0A916DWC5_9BACT</name>
<dbReference type="KEGG" id="aup:AsAng_0046790"/>
<dbReference type="Gene3D" id="3.90.1260.10">
    <property type="entry name" value="Argininosuccinate synthetase, chain A, domain 2"/>
    <property type="match status" value="1"/>
</dbReference>
<dbReference type="Pfam" id="PF00764">
    <property type="entry name" value="Arginosuc_synth"/>
    <property type="match status" value="1"/>
</dbReference>
<dbReference type="PANTHER" id="PTHR11587">
    <property type="entry name" value="ARGININOSUCCINATE SYNTHASE"/>
    <property type="match status" value="1"/>
</dbReference>
<dbReference type="InterPro" id="IPR048268">
    <property type="entry name" value="Arginosuc_syn_C"/>
</dbReference>
<evidence type="ECO:0000256" key="5">
    <source>
        <dbReference type="ARBA" id="ARBA00022605"/>
    </source>
</evidence>
<dbReference type="InterPro" id="IPR018223">
    <property type="entry name" value="Arginosuc_synth_CS"/>
</dbReference>
<evidence type="ECO:0000256" key="2">
    <source>
        <dbReference type="ARBA" id="ARBA00012286"/>
    </source>
</evidence>
<dbReference type="InterPro" id="IPR016181">
    <property type="entry name" value="Acyl_CoA_acyltransferase"/>
</dbReference>
<evidence type="ECO:0000313" key="11">
    <source>
        <dbReference type="Proteomes" id="UP001060919"/>
    </source>
</evidence>
<reference evidence="10" key="1">
    <citation type="submission" date="2022-09" db="EMBL/GenBank/DDBJ databases">
        <title>Aureispira anguillicida sp. nov., isolated from Leptocephalus of Japanese eel Anguilla japonica.</title>
        <authorList>
            <person name="Yuasa K."/>
            <person name="Mekata T."/>
            <person name="Ikunari K."/>
        </authorList>
    </citation>
    <scope>NUCLEOTIDE SEQUENCE</scope>
    <source>
        <strain evidence="10">EL160426</strain>
    </source>
</reference>
<dbReference type="Proteomes" id="UP001060919">
    <property type="component" value="Chromosome"/>
</dbReference>
<dbReference type="SUPFAM" id="SSF69864">
    <property type="entry name" value="Argininosuccinate synthetase, C-terminal domain"/>
    <property type="match status" value="1"/>
</dbReference>
<evidence type="ECO:0000256" key="4">
    <source>
        <dbReference type="ARBA" id="ARBA00022598"/>
    </source>
</evidence>
<evidence type="ECO:0000256" key="7">
    <source>
        <dbReference type="ARBA" id="ARBA00022840"/>
    </source>
</evidence>
<feature type="domain" description="Arginosuccinate synthase C-terminal" evidence="9">
    <location>
        <begin position="362"/>
        <end position="576"/>
    </location>
</feature>
<dbReference type="CDD" id="cd04301">
    <property type="entry name" value="NAT_SF"/>
    <property type="match status" value="1"/>
</dbReference>
<dbReference type="GO" id="GO:0000050">
    <property type="term" value="P:urea cycle"/>
    <property type="evidence" value="ECO:0007669"/>
    <property type="project" value="TreeGrafter"/>
</dbReference>
<evidence type="ECO:0000256" key="6">
    <source>
        <dbReference type="ARBA" id="ARBA00022741"/>
    </source>
</evidence>
<dbReference type="GO" id="GO:0000053">
    <property type="term" value="P:argininosuccinate metabolic process"/>
    <property type="evidence" value="ECO:0007669"/>
    <property type="project" value="TreeGrafter"/>
</dbReference>
<gene>
    <name evidence="10" type="ORF">AsAng_0046790</name>
</gene>
<sequence>MNQFVITLANSQHYHYASDICNLIQESSKVRGTGIAGRTPQQVLQKMQENKGIIALANGQLAGFCYFEVWEDNQFVSNSALIIHPQFRRKNLARLIKEFAFKTARERYPDAILFGLTTSLPVMKINSELGLKPTVFSQLPQDQNFWEGCKSCVNFDILSRTQKQHCLCVGMLFDPKKEQHSISNIKQPSTMKVVLAFSGGLDTSFCVPYLKQEKGLEVYTATVNTGGFDDSSLKKIEAHAYKIGAKKHSTLEATSTYYQQCIKYLIWGNVLRYNTYPLSVSSERFFQAIALVDYAKKIGAEYIAHGSTGAGNDQVRFDLAIQILAPDIKIITPIRSLQLSRQDEIDYLKKQGIQMDWEKATYSINKGLWGTTVGGKETLTSHQNLPASAYPSPLTKTTPETLYIHFKKGEIIGINQRFFDNSIAAIQAIEKMASAFAIGRDTHIGDTIIGLKGRVGFEAAAPLIIIKSHELLEKHCLTKWQIYWKEQLANWYGMLLHEGQYLDPVMRAIEAFMGTTQETVSGTVEVQLHPYRFELVGIQSDHDLMQAKFGQYGESNQLWTSDEAVGFIKLLSNPIKFYHQVNASASKDIIYEH</sequence>
<comment type="pathway">
    <text evidence="1">Amino-acid biosynthesis; L-arginine biosynthesis; L-arginine from L-ornithine and carbamoyl phosphate: step 2/3.</text>
</comment>
<dbReference type="GO" id="GO:0004055">
    <property type="term" value="F:argininosuccinate synthase activity"/>
    <property type="evidence" value="ECO:0007669"/>
    <property type="project" value="UniProtKB-EC"/>
</dbReference>
<evidence type="ECO:0000313" key="10">
    <source>
        <dbReference type="EMBL" id="BDS13916.1"/>
    </source>
</evidence>
<dbReference type="GO" id="GO:0005524">
    <property type="term" value="F:ATP binding"/>
    <property type="evidence" value="ECO:0007669"/>
    <property type="project" value="UniProtKB-KW"/>
</dbReference>
<dbReference type="InterPro" id="IPR048267">
    <property type="entry name" value="Arginosuc_syn_N"/>
</dbReference>
<keyword evidence="3" id="KW-0055">Arginine biosynthesis</keyword>
<evidence type="ECO:0000256" key="1">
    <source>
        <dbReference type="ARBA" id="ARBA00004967"/>
    </source>
</evidence>
<dbReference type="InterPro" id="IPR024074">
    <property type="entry name" value="AS_cat/multimer_dom_body"/>
</dbReference>
<evidence type="ECO:0000259" key="8">
    <source>
        <dbReference type="Pfam" id="PF00764"/>
    </source>
</evidence>
<dbReference type="Gene3D" id="3.40.50.620">
    <property type="entry name" value="HUPs"/>
    <property type="match status" value="1"/>
</dbReference>
<dbReference type="InterPro" id="IPR014729">
    <property type="entry name" value="Rossmann-like_a/b/a_fold"/>
</dbReference>
<dbReference type="PROSITE" id="PS00564">
    <property type="entry name" value="ARGININOSUCCIN_SYN_1"/>
    <property type="match status" value="1"/>
</dbReference>
<dbReference type="CDD" id="cd01999">
    <property type="entry name" value="ASS"/>
    <property type="match status" value="1"/>
</dbReference>
<dbReference type="GO" id="GO:0005737">
    <property type="term" value="C:cytoplasm"/>
    <property type="evidence" value="ECO:0007669"/>
    <property type="project" value="TreeGrafter"/>
</dbReference>
<keyword evidence="7" id="KW-0067">ATP-binding</keyword>
<protein>
    <recommendedName>
        <fullName evidence="2">argininosuccinate synthase</fullName>
        <ecNumber evidence="2">6.3.4.5</ecNumber>
    </recommendedName>
</protein>
<dbReference type="SUPFAM" id="SSF55729">
    <property type="entry name" value="Acyl-CoA N-acyltransferases (Nat)"/>
    <property type="match status" value="1"/>
</dbReference>
<dbReference type="SUPFAM" id="SSF52402">
    <property type="entry name" value="Adenine nucleotide alpha hydrolases-like"/>
    <property type="match status" value="1"/>
</dbReference>
<dbReference type="FunFam" id="3.40.50.620:FF:000019">
    <property type="entry name" value="Argininosuccinate synthase"/>
    <property type="match status" value="1"/>
</dbReference>
<keyword evidence="6" id="KW-0547">Nucleotide-binding</keyword>
<dbReference type="EC" id="6.3.4.5" evidence="2"/>
<accession>A0A916DWC5</accession>
<keyword evidence="5" id="KW-0028">Amino-acid biosynthesis</keyword>
<proteinExistence type="predicted"/>
<evidence type="ECO:0000256" key="3">
    <source>
        <dbReference type="ARBA" id="ARBA00022571"/>
    </source>
</evidence>
<organism evidence="10 11">
    <name type="scientific">Aureispira anguillae</name>
    <dbReference type="NCBI Taxonomy" id="2864201"/>
    <lineage>
        <taxon>Bacteria</taxon>
        <taxon>Pseudomonadati</taxon>
        <taxon>Bacteroidota</taxon>
        <taxon>Saprospiria</taxon>
        <taxon>Saprospirales</taxon>
        <taxon>Saprospiraceae</taxon>
        <taxon>Aureispira</taxon>
    </lineage>
</organism>
<feature type="domain" description="Arginosuccinate synthase-like N-terminal" evidence="8">
    <location>
        <begin position="192"/>
        <end position="353"/>
    </location>
</feature>
<dbReference type="Pfam" id="PF20979">
    <property type="entry name" value="Arginosuc_syn_C"/>
    <property type="match status" value="1"/>
</dbReference>
<dbReference type="InterPro" id="IPR023434">
    <property type="entry name" value="Arginosuc_synth_type_1_subfam"/>
</dbReference>
<dbReference type="InterPro" id="IPR001518">
    <property type="entry name" value="Arginosuc_synth"/>
</dbReference>
<keyword evidence="4" id="KW-0436">Ligase</keyword>
<dbReference type="GO" id="GO:0006526">
    <property type="term" value="P:L-arginine biosynthetic process"/>
    <property type="evidence" value="ECO:0007669"/>
    <property type="project" value="UniProtKB-KW"/>
</dbReference>
<keyword evidence="11" id="KW-1185">Reference proteome</keyword>
<dbReference type="PANTHER" id="PTHR11587:SF2">
    <property type="entry name" value="ARGININOSUCCINATE SYNTHASE"/>
    <property type="match status" value="1"/>
</dbReference>